<protein>
    <recommendedName>
        <fullName evidence="2">Inner membrane protein YgaP-like transmembrane domain-containing protein</fullName>
    </recommendedName>
</protein>
<dbReference type="Proteomes" id="UP000316770">
    <property type="component" value="Chromosome"/>
</dbReference>
<evidence type="ECO:0000313" key="4">
    <source>
        <dbReference type="Proteomes" id="UP000316770"/>
    </source>
</evidence>
<organism evidence="3 4">
    <name type="scientific">Rosistilla oblonga</name>
    <dbReference type="NCBI Taxonomy" id="2527990"/>
    <lineage>
        <taxon>Bacteria</taxon>
        <taxon>Pseudomonadati</taxon>
        <taxon>Planctomycetota</taxon>
        <taxon>Planctomycetia</taxon>
        <taxon>Pirellulales</taxon>
        <taxon>Pirellulaceae</taxon>
        <taxon>Rosistilla</taxon>
    </lineage>
</organism>
<evidence type="ECO:0000256" key="1">
    <source>
        <dbReference type="SAM" id="Phobius"/>
    </source>
</evidence>
<feature type="domain" description="Inner membrane protein YgaP-like transmembrane" evidence="2">
    <location>
        <begin position="13"/>
        <end position="62"/>
    </location>
</feature>
<keyword evidence="1" id="KW-0472">Membrane</keyword>
<feature type="transmembrane region" description="Helical" evidence="1">
    <location>
        <begin position="38"/>
        <end position="63"/>
    </location>
</feature>
<dbReference type="RefSeq" id="WP_145282877.1">
    <property type="nucleotide sequence ID" value="NZ_CP036318.1"/>
</dbReference>
<keyword evidence="1" id="KW-1133">Transmembrane helix</keyword>
<dbReference type="InterPro" id="IPR021309">
    <property type="entry name" value="YgaP-like_TM"/>
</dbReference>
<dbReference type="Pfam" id="PF11127">
    <property type="entry name" value="YgaP-like_TM"/>
    <property type="match status" value="1"/>
</dbReference>
<keyword evidence="1" id="KW-0812">Transmembrane</keyword>
<dbReference type="AlphaFoldDB" id="A0A518IPW9"/>
<name>A0A518IPW9_9BACT</name>
<feature type="transmembrane region" description="Helical" evidence="1">
    <location>
        <begin position="15"/>
        <end position="32"/>
    </location>
</feature>
<evidence type="ECO:0000259" key="2">
    <source>
        <dbReference type="Pfam" id="PF11127"/>
    </source>
</evidence>
<evidence type="ECO:0000313" key="3">
    <source>
        <dbReference type="EMBL" id="QDV55122.1"/>
    </source>
</evidence>
<accession>A0A518IPW9</accession>
<keyword evidence="4" id="KW-1185">Reference proteome</keyword>
<sequence>MNNKRHGQIEFPDRLQRLVIGTLLMLLTLWGLSERFDWTRVVALTLQLELLLTGIAGWCPIYWGCRTFIPPK</sequence>
<gene>
    <name evidence="3" type="ORF">Mal33_10910</name>
</gene>
<proteinExistence type="predicted"/>
<reference evidence="3 4" key="1">
    <citation type="submission" date="2019-02" db="EMBL/GenBank/DDBJ databases">
        <title>Deep-cultivation of Planctomycetes and their phenomic and genomic characterization uncovers novel biology.</title>
        <authorList>
            <person name="Wiegand S."/>
            <person name="Jogler M."/>
            <person name="Boedeker C."/>
            <person name="Pinto D."/>
            <person name="Vollmers J."/>
            <person name="Rivas-Marin E."/>
            <person name="Kohn T."/>
            <person name="Peeters S.H."/>
            <person name="Heuer A."/>
            <person name="Rast P."/>
            <person name="Oberbeckmann S."/>
            <person name="Bunk B."/>
            <person name="Jeske O."/>
            <person name="Meyerdierks A."/>
            <person name="Storesund J.E."/>
            <person name="Kallscheuer N."/>
            <person name="Luecker S."/>
            <person name="Lage O.M."/>
            <person name="Pohl T."/>
            <person name="Merkel B.J."/>
            <person name="Hornburger P."/>
            <person name="Mueller R.-W."/>
            <person name="Bruemmer F."/>
            <person name="Labrenz M."/>
            <person name="Spormann A.M."/>
            <person name="Op den Camp H."/>
            <person name="Overmann J."/>
            <person name="Amann R."/>
            <person name="Jetten M.S.M."/>
            <person name="Mascher T."/>
            <person name="Medema M.H."/>
            <person name="Devos D.P."/>
            <person name="Kaster A.-K."/>
            <person name="Ovreas L."/>
            <person name="Rohde M."/>
            <person name="Galperin M.Y."/>
            <person name="Jogler C."/>
        </authorList>
    </citation>
    <scope>NUCLEOTIDE SEQUENCE [LARGE SCALE GENOMIC DNA]</scope>
    <source>
        <strain evidence="3 4">Mal33</strain>
    </source>
</reference>
<dbReference type="EMBL" id="CP036318">
    <property type="protein sequence ID" value="QDV55122.1"/>
    <property type="molecule type" value="Genomic_DNA"/>
</dbReference>